<organism evidence="3 4">
    <name type="scientific">Azomonas macrocytogenes</name>
    <name type="common">Azotobacter macrocytogenes</name>
    <dbReference type="NCBI Taxonomy" id="69962"/>
    <lineage>
        <taxon>Bacteria</taxon>
        <taxon>Pseudomonadati</taxon>
        <taxon>Pseudomonadota</taxon>
        <taxon>Gammaproteobacteria</taxon>
        <taxon>Pseudomonadales</taxon>
        <taxon>Pseudomonadaceae</taxon>
        <taxon>Azomonas</taxon>
    </lineage>
</organism>
<evidence type="ECO:0000313" key="3">
    <source>
        <dbReference type="EMBL" id="MBB3103010.1"/>
    </source>
</evidence>
<evidence type="ECO:0000256" key="2">
    <source>
        <dbReference type="SAM" id="Phobius"/>
    </source>
</evidence>
<dbReference type="RefSeq" id="WP_183165978.1">
    <property type="nucleotide sequence ID" value="NZ_JACHXI010000005.1"/>
</dbReference>
<keyword evidence="2" id="KW-1133">Transmembrane helix</keyword>
<evidence type="ECO:0000256" key="1">
    <source>
        <dbReference type="SAM" id="MobiDB-lite"/>
    </source>
</evidence>
<reference evidence="3 4" key="1">
    <citation type="submission" date="2020-08" db="EMBL/GenBank/DDBJ databases">
        <title>Genomic Encyclopedia of Type Strains, Phase III (KMG-III): the genomes of soil and plant-associated and newly described type strains.</title>
        <authorList>
            <person name="Whitman W."/>
        </authorList>
    </citation>
    <scope>NUCLEOTIDE SEQUENCE [LARGE SCALE GENOMIC DNA]</scope>
    <source>
        <strain evidence="3 4">CECT 4462</strain>
    </source>
</reference>
<dbReference type="Proteomes" id="UP000549250">
    <property type="component" value="Unassembled WGS sequence"/>
</dbReference>
<name>A0A839T2Y3_AZOMA</name>
<proteinExistence type="predicted"/>
<keyword evidence="4" id="KW-1185">Reference proteome</keyword>
<gene>
    <name evidence="3" type="ORF">FHR87_001405</name>
</gene>
<dbReference type="AlphaFoldDB" id="A0A839T2Y3"/>
<dbReference type="EMBL" id="JACHXI010000005">
    <property type="protein sequence ID" value="MBB3103010.1"/>
    <property type="molecule type" value="Genomic_DNA"/>
</dbReference>
<keyword evidence="2" id="KW-0812">Transmembrane</keyword>
<feature type="transmembrane region" description="Helical" evidence="2">
    <location>
        <begin position="184"/>
        <end position="205"/>
    </location>
</feature>
<feature type="region of interest" description="Disordered" evidence="1">
    <location>
        <begin position="116"/>
        <end position="168"/>
    </location>
</feature>
<sequence length="349" mass="37920">MLRIELKAAASGQPGYGELILHGWEAGTEGLELAIQRNQDGRYLDVRGGWDTNPAWHVIDGFEHNGKLLSGEVGPWLIDPLVLDPQMVYMLQLRNTEASDKGVLRTVGNLLSSQAAGNSLREEGRVNPRNKPTPVEAEPSPPPEPVVEPVTEPVVEPPPPPEPMESLTAEPREIPPVIKDPRRLVWIIALLTLLAVIGAACYWWFFLRDHSLSDNPAVDPAQVTAPATSSSEAGDCTLDGSAQDLAFIQTCLKSKPSSEQLLAVIDAAKKARRCGVVQRLYAHQAQSGNAAIAFAYAREYDPQTFKAGGCIESADAETAVYWYEIAVANDANNKEASQRLAELKKASEK</sequence>
<protein>
    <submittedName>
        <fullName evidence="3">Uncharacterized protein</fullName>
    </submittedName>
</protein>
<comment type="caution">
    <text evidence="3">The sequence shown here is derived from an EMBL/GenBank/DDBJ whole genome shotgun (WGS) entry which is preliminary data.</text>
</comment>
<accession>A0A839T2Y3</accession>
<evidence type="ECO:0000313" key="4">
    <source>
        <dbReference type="Proteomes" id="UP000549250"/>
    </source>
</evidence>
<keyword evidence="2" id="KW-0472">Membrane</keyword>